<dbReference type="Proteomes" id="UP000307956">
    <property type="component" value="Unassembled WGS sequence"/>
</dbReference>
<dbReference type="RefSeq" id="WP_136385678.1">
    <property type="nucleotide sequence ID" value="NZ_SSOD01000011.1"/>
</dbReference>
<gene>
    <name evidence="1" type="ORF">E6O51_14340</name>
</gene>
<dbReference type="EMBL" id="SSOD01000011">
    <property type="protein sequence ID" value="THF60377.1"/>
    <property type="molecule type" value="Genomic_DNA"/>
</dbReference>
<keyword evidence="2" id="KW-1185">Reference proteome</keyword>
<accession>A0A4S4ALH1</accession>
<dbReference type="OrthoDB" id="9811869at2"/>
<dbReference type="AlphaFoldDB" id="A0A4S4ALH1"/>
<name>A0A4S4ALH1_9RHOO</name>
<organism evidence="1 2">
    <name type="scientific">Pseudothauera rhizosphaerae</name>
    <dbReference type="NCBI Taxonomy" id="2565932"/>
    <lineage>
        <taxon>Bacteria</taxon>
        <taxon>Pseudomonadati</taxon>
        <taxon>Pseudomonadota</taxon>
        <taxon>Betaproteobacteria</taxon>
        <taxon>Rhodocyclales</taxon>
        <taxon>Zoogloeaceae</taxon>
        <taxon>Pseudothauera</taxon>
    </lineage>
</organism>
<proteinExistence type="predicted"/>
<evidence type="ECO:0000313" key="2">
    <source>
        <dbReference type="Proteomes" id="UP000307956"/>
    </source>
</evidence>
<comment type="caution">
    <text evidence="1">The sequence shown here is derived from an EMBL/GenBank/DDBJ whole genome shotgun (WGS) entry which is preliminary data.</text>
</comment>
<protein>
    <submittedName>
        <fullName evidence="1">Uncharacterized protein</fullName>
    </submittedName>
</protein>
<sequence>MTVTPDYHVKVSPRISEEWFNGKAYYRLHGQPLPRLPEHPDHRPGAVYLRWHNENCYVG</sequence>
<reference evidence="1 2" key="1">
    <citation type="submission" date="2019-04" db="EMBL/GenBank/DDBJ databases">
        <title>Azoarcus rhizosphaerae sp. nov. isolated from rhizosphere of Ficus religiosa.</title>
        <authorList>
            <person name="Lin S.-Y."/>
            <person name="Hameed A."/>
            <person name="Hsu Y.-H."/>
            <person name="Young C.-C."/>
        </authorList>
    </citation>
    <scope>NUCLEOTIDE SEQUENCE [LARGE SCALE GENOMIC DNA]</scope>
    <source>
        <strain evidence="1 2">CC-YHH848</strain>
    </source>
</reference>
<evidence type="ECO:0000313" key="1">
    <source>
        <dbReference type="EMBL" id="THF60377.1"/>
    </source>
</evidence>